<organism evidence="1 2">
    <name type="scientific">Larkinella bovis</name>
    <dbReference type="NCBI Taxonomy" id="683041"/>
    <lineage>
        <taxon>Bacteria</taxon>
        <taxon>Pseudomonadati</taxon>
        <taxon>Bacteroidota</taxon>
        <taxon>Cytophagia</taxon>
        <taxon>Cytophagales</taxon>
        <taxon>Spirosomataceae</taxon>
        <taxon>Larkinella</taxon>
    </lineage>
</organism>
<proteinExistence type="predicted"/>
<sequence length="54" mass="5882">MPENVEEDSIQANDTDGILKIDLMKNARDGTETNAGWIGNQIVKTAESFSPLFG</sequence>
<dbReference type="Proteomes" id="UP001596106">
    <property type="component" value="Unassembled WGS sequence"/>
</dbReference>
<evidence type="ECO:0000313" key="2">
    <source>
        <dbReference type="Proteomes" id="UP001596106"/>
    </source>
</evidence>
<dbReference type="InterPro" id="IPR008978">
    <property type="entry name" value="HSP20-like_chaperone"/>
</dbReference>
<protein>
    <submittedName>
        <fullName evidence="1">Hsp20/alpha crystallin family protein</fullName>
    </submittedName>
</protein>
<reference evidence="2" key="1">
    <citation type="journal article" date="2019" name="Int. J. Syst. Evol. Microbiol.">
        <title>The Global Catalogue of Microorganisms (GCM) 10K type strain sequencing project: providing services to taxonomists for standard genome sequencing and annotation.</title>
        <authorList>
            <consortium name="The Broad Institute Genomics Platform"/>
            <consortium name="The Broad Institute Genome Sequencing Center for Infectious Disease"/>
            <person name="Wu L."/>
            <person name="Ma J."/>
        </authorList>
    </citation>
    <scope>NUCLEOTIDE SEQUENCE [LARGE SCALE GENOMIC DNA]</scope>
    <source>
        <strain evidence="2">CCUG 55250</strain>
    </source>
</reference>
<evidence type="ECO:0000313" key="1">
    <source>
        <dbReference type="EMBL" id="MFC5412466.1"/>
    </source>
</evidence>
<comment type="caution">
    <text evidence="1">The sequence shown here is derived from an EMBL/GenBank/DDBJ whole genome shotgun (WGS) entry which is preliminary data.</text>
</comment>
<accession>A0ABW0IG70</accession>
<dbReference type="EMBL" id="JBHSMA010000013">
    <property type="protein sequence ID" value="MFC5412466.1"/>
    <property type="molecule type" value="Genomic_DNA"/>
</dbReference>
<keyword evidence="2" id="KW-1185">Reference proteome</keyword>
<name>A0ABW0IG70_9BACT</name>
<dbReference type="CDD" id="cd06464">
    <property type="entry name" value="ACD_sHsps-like"/>
    <property type="match status" value="1"/>
</dbReference>
<dbReference type="SUPFAM" id="SSF49764">
    <property type="entry name" value="HSP20-like chaperones"/>
    <property type="match status" value="1"/>
</dbReference>
<gene>
    <name evidence="1" type="ORF">ACFPMF_24290</name>
</gene>
<dbReference type="RefSeq" id="WP_379850226.1">
    <property type="nucleotide sequence ID" value="NZ_JBHSMA010000013.1"/>
</dbReference>